<dbReference type="GO" id="GO:0005509">
    <property type="term" value="F:calcium ion binding"/>
    <property type="evidence" value="ECO:0007669"/>
    <property type="project" value="InterPro"/>
</dbReference>
<dbReference type="GO" id="GO:0043226">
    <property type="term" value="C:organelle"/>
    <property type="evidence" value="ECO:0007669"/>
    <property type="project" value="UniProtKB-ARBA"/>
</dbReference>
<accession>A0A9W6SVM9</accession>
<keyword evidence="5" id="KW-1185">Reference proteome</keyword>
<dbReference type="InterPro" id="IPR011992">
    <property type="entry name" value="EF-hand-dom_pair"/>
</dbReference>
<dbReference type="Proteomes" id="UP001165120">
    <property type="component" value="Unassembled WGS sequence"/>
</dbReference>
<dbReference type="PROSITE" id="PS00018">
    <property type="entry name" value="EF_HAND_1"/>
    <property type="match status" value="1"/>
</dbReference>
<name>A0A9W6SVM9_CANBO</name>
<evidence type="ECO:0000313" key="4">
    <source>
        <dbReference type="EMBL" id="GME67928.1"/>
    </source>
</evidence>
<keyword evidence="2" id="KW-0106">Calcium</keyword>
<gene>
    <name evidence="4" type="ORF">Cboi02_000127100</name>
</gene>
<evidence type="ECO:0000313" key="5">
    <source>
        <dbReference type="Proteomes" id="UP001165120"/>
    </source>
</evidence>
<organism evidence="4 5">
    <name type="scientific">Candida boidinii</name>
    <name type="common">Yeast</name>
    <dbReference type="NCBI Taxonomy" id="5477"/>
    <lineage>
        <taxon>Eukaryota</taxon>
        <taxon>Fungi</taxon>
        <taxon>Dikarya</taxon>
        <taxon>Ascomycota</taxon>
        <taxon>Saccharomycotina</taxon>
        <taxon>Pichiomycetes</taxon>
        <taxon>Pichiales</taxon>
        <taxon>Pichiaceae</taxon>
        <taxon>Ogataea</taxon>
        <taxon>Ogataea/Candida clade</taxon>
    </lineage>
</organism>
<reference evidence="4" key="1">
    <citation type="submission" date="2023-04" db="EMBL/GenBank/DDBJ databases">
        <title>Candida boidinii NBRC 10035.</title>
        <authorList>
            <person name="Ichikawa N."/>
            <person name="Sato H."/>
            <person name="Tonouchi N."/>
        </authorList>
    </citation>
    <scope>NUCLEOTIDE SEQUENCE</scope>
    <source>
        <strain evidence="4">NBRC 10035</strain>
    </source>
</reference>
<dbReference type="SUPFAM" id="SSF47473">
    <property type="entry name" value="EF-hand"/>
    <property type="match status" value="1"/>
</dbReference>
<dbReference type="InterPro" id="IPR002048">
    <property type="entry name" value="EF_hand_dom"/>
</dbReference>
<dbReference type="InterPro" id="IPR050403">
    <property type="entry name" value="Myosin_RLC"/>
</dbReference>
<keyword evidence="1" id="KW-0677">Repeat</keyword>
<dbReference type="AlphaFoldDB" id="A0A9W6SVM9"/>
<dbReference type="InterPro" id="IPR018247">
    <property type="entry name" value="EF_Hand_1_Ca_BS"/>
</dbReference>
<proteinExistence type="predicted"/>
<evidence type="ECO:0000259" key="3">
    <source>
        <dbReference type="PROSITE" id="PS50222"/>
    </source>
</evidence>
<dbReference type="EMBL" id="BSXN01000284">
    <property type="protein sequence ID" value="GME67928.1"/>
    <property type="molecule type" value="Genomic_DNA"/>
</dbReference>
<evidence type="ECO:0000256" key="1">
    <source>
        <dbReference type="ARBA" id="ARBA00022737"/>
    </source>
</evidence>
<protein>
    <submittedName>
        <fullName evidence="4">Unnamed protein product</fullName>
    </submittedName>
</protein>
<evidence type="ECO:0000256" key="2">
    <source>
        <dbReference type="ARBA" id="ARBA00022837"/>
    </source>
</evidence>
<feature type="domain" description="EF-hand" evidence="3">
    <location>
        <begin position="14"/>
        <end position="49"/>
    </location>
</feature>
<sequence length="162" mass="18160">MTMTEKNSNQLTSDQISKIRSMFDVIDDDHDGIISMGDLKSTMMSLGETPDDNDISKMIGSKEIKFPQFLNMIGGFVNETSGEEELKEAFAVFKSDKTSNNLLCDATSLKKELLNSSRRSDDLENSITEKEITSVLSDFAKKNDMTGKKYFNADAFINQIKE</sequence>
<dbReference type="Gene3D" id="1.10.238.10">
    <property type="entry name" value="EF-hand"/>
    <property type="match status" value="1"/>
</dbReference>
<dbReference type="FunFam" id="1.10.238.10:FF:000178">
    <property type="entry name" value="Calmodulin-2 A"/>
    <property type="match status" value="1"/>
</dbReference>
<dbReference type="PANTHER" id="PTHR23049">
    <property type="entry name" value="MYOSIN REGULATORY LIGHT CHAIN 2"/>
    <property type="match status" value="1"/>
</dbReference>
<comment type="caution">
    <text evidence="4">The sequence shown here is derived from an EMBL/GenBank/DDBJ whole genome shotgun (WGS) entry which is preliminary data.</text>
</comment>
<dbReference type="PROSITE" id="PS50222">
    <property type="entry name" value="EF_HAND_2"/>
    <property type="match status" value="1"/>
</dbReference>